<gene>
    <name evidence="1" type="ORF">BWY43_00038</name>
</gene>
<comment type="caution">
    <text evidence="1">The sequence shown here is derived from an EMBL/GenBank/DDBJ whole genome shotgun (WGS) entry which is preliminary data.</text>
</comment>
<dbReference type="AlphaFoldDB" id="A0A1V5SFV2"/>
<proteinExistence type="predicted"/>
<dbReference type="Proteomes" id="UP000485367">
    <property type="component" value="Unassembled WGS sequence"/>
</dbReference>
<accession>A0A1V5SFV2</accession>
<sequence length="59" mass="6643">MFCPTADKPSFVYVVIYLSVKIRKLPNGINLCNLEDGAPFQVCNPLIALQFKTHLTCTR</sequence>
<evidence type="ECO:0000313" key="1">
    <source>
        <dbReference type="EMBL" id="OQA53367.1"/>
    </source>
</evidence>
<reference evidence="1" key="1">
    <citation type="submission" date="2017-02" db="EMBL/GenBank/DDBJ databases">
        <title>Delving into the versatile metabolic prowess of the omnipresent phylum Bacteroidetes.</title>
        <authorList>
            <person name="Nobu M.K."/>
            <person name="Mei R."/>
            <person name="Narihiro T."/>
            <person name="Kuroda K."/>
            <person name="Liu W.-T."/>
        </authorList>
    </citation>
    <scope>NUCLEOTIDE SEQUENCE</scope>
    <source>
        <strain evidence="1">ADurb.Bin280</strain>
    </source>
</reference>
<organism evidence="1">
    <name type="scientific">candidate division WS2 bacterium ADurb.Bin280</name>
    <dbReference type="NCBI Taxonomy" id="1852829"/>
    <lineage>
        <taxon>Bacteria</taxon>
        <taxon>candidate division WS2</taxon>
    </lineage>
</organism>
<name>A0A1V5SFV2_9BACT</name>
<protein>
    <submittedName>
        <fullName evidence="1">Uncharacterized protein</fullName>
    </submittedName>
</protein>
<dbReference type="EMBL" id="MWBO01000005">
    <property type="protein sequence ID" value="OQA53367.1"/>
    <property type="molecule type" value="Genomic_DNA"/>
</dbReference>